<dbReference type="InterPro" id="IPR037185">
    <property type="entry name" value="EmrE-like"/>
</dbReference>
<evidence type="ECO:0000313" key="4">
    <source>
        <dbReference type="Proteomes" id="UP001589828"/>
    </source>
</evidence>
<feature type="transmembrane region" description="Helical" evidence="1">
    <location>
        <begin position="214"/>
        <end position="235"/>
    </location>
</feature>
<feature type="transmembrane region" description="Helical" evidence="1">
    <location>
        <begin position="273"/>
        <end position="291"/>
    </location>
</feature>
<feature type="transmembrane region" description="Helical" evidence="1">
    <location>
        <begin position="154"/>
        <end position="177"/>
    </location>
</feature>
<sequence length="308" mass="33645">MKNSVLKGSVFIALGACSYGMLATFVKMAYHEGFSLAEVTISQFGLGFIGLFILTLFRKREPAPAIKPSGIKGILRLIIAGISLGLTSIFFYQAVQYIPVSVGIVLLMQTVWISVILEMVLHKKLPGLRKIISVFIILGGTVLATDMLKQSGNINWTGFGWGMMAALSYTASMYSSNNIELDFPPLKRSLYMIMGGLLIIVLVFHSSLNVKFSYGIFLRWGLLLSLFGTIIPPLLFTRGMPLTGMGLGAIIASIEIPVSIIMASALLKESVGLLQWVGVVLILFAVVLMNVGRWRGFINFKNGPKQIE</sequence>
<dbReference type="InterPro" id="IPR000620">
    <property type="entry name" value="EamA_dom"/>
</dbReference>
<feature type="transmembrane region" description="Helical" evidence="1">
    <location>
        <begin position="131"/>
        <end position="148"/>
    </location>
</feature>
<keyword evidence="1" id="KW-0812">Transmembrane</keyword>
<accession>A0ABV6LCX4</accession>
<evidence type="ECO:0000313" key="3">
    <source>
        <dbReference type="EMBL" id="MFC0517333.1"/>
    </source>
</evidence>
<evidence type="ECO:0000259" key="2">
    <source>
        <dbReference type="Pfam" id="PF00892"/>
    </source>
</evidence>
<evidence type="ECO:0000256" key="1">
    <source>
        <dbReference type="SAM" id="Phobius"/>
    </source>
</evidence>
<feature type="transmembrane region" description="Helical" evidence="1">
    <location>
        <begin position="36"/>
        <end position="57"/>
    </location>
</feature>
<organism evidence="3 4">
    <name type="scientific">Mucilaginibacter angelicae</name>
    <dbReference type="NCBI Taxonomy" id="869718"/>
    <lineage>
        <taxon>Bacteria</taxon>
        <taxon>Pseudomonadati</taxon>
        <taxon>Bacteroidota</taxon>
        <taxon>Sphingobacteriia</taxon>
        <taxon>Sphingobacteriales</taxon>
        <taxon>Sphingobacteriaceae</taxon>
        <taxon>Mucilaginibacter</taxon>
    </lineage>
</organism>
<gene>
    <name evidence="3" type="ORF">ACFFGT_24190</name>
</gene>
<feature type="domain" description="EamA" evidence="2">
    <location>
        <begin position="7"/>
        <end position="144"/>
    </location>
</feature>
<dbReference type="EMBL" id="JBHLTS010000073">
    <property type="protein sequence ID" value="MFC0517333.1"/>
    <property type="molecule type" value="Genomic_DNA"/>
</dbReference>
<dbReference type="PANTHER" id="PTHR22911:SF137">
    <property type="entry name" value="SOLUTE CARRIER FAMILY 35 MEMBER G2-RELATED"/>
    <property type="match status" value="1"/>
</dbReference>
<feature type="transmembrane region" description="Helical" evidence="1">
    <location>
        <begin position="73"/>
        <end position="92"/>
    </location>
</feature>
<dbReference type="SUPFAM" id="SSF103481">
    <property type="entry name" value="Multidrug resistance efflux transporter EmrE"/>
    <property type="match status" value="2"/>
</dbReference>
<feature type="domain" description="EamA" evidence="2">
    <location>
        <begin position="158"/>
        <end position="290"/>
    </location>
</feature>
<feature type="transmembrane region" description="Helical" evidence="1">
    <location>
        <begin position="189"/>
        <end position="208"/>
    </location>
</feature>
<name>A0ABV6LCX4_9SPHI</name>
<keyword evidence="1" id="KW-1133">Transmembrane helix</keyword>
<protein>
    <submittedName>
        <fullName evidence="3">DMT family transporter</fullName>
    </submittedName>
</protein>
<feature type="transmembrane region" description="Helical" evidence="1">
    <location>
        <begin position="98"/>
        <end position="119"/>
    </location>
</feature>
<dbReference type="RefSeq" id="WP_377025089.1">
    <property type="nucleotide sequence ID" value="NZ_JBHLTS010000073.1"/>
</dbReference>
<feature type="transmembrane region" description="Helical" evidence="1">
    <location>
        <begin position="247"/>
        <end position="267"/>
    </location>
</feature>
<proteinExistence type="predicted"/>
<dbReference type="Pfam" id="PF00892">
    <property type="entry name" value="EamA"/>
    <property type="match status" value="2"/>
</dbReference>
<feature type="transmembrane region" description="Helical" evidence="1">
    <location>
        <begin position="12"/>
        <end position="30"/>
    </location>
</feature>
<dbReference type="PANTHER" id="PTHR22911">
    <property type="entry name" value="ACYL-MALONYL CONDENSING ENZYME-RELATED"/>
    <property type="match status" value="1"/>
</dbReference>
<keyword evidence="4" id="KW-1185">Reference proteome</keyword>
<keyword evidence="1" id="KW-0472">Membrane</keyword>
<comment type="caution">
    <text evidence="3">The sequence shown here is derived from an EMBL/GenBank/DDBJ whole genome shotgun (WGS) entry which is preliminary data.</text>
</comment>
<dbReference type="Proteomes" id="UP001589828">
    <property type="component" value="Unassembled WGS sequence"/>
</dbReference>
<reference evidence="3 4" key="1">
    <citation type="submission" date="2024-09" db="EMBL/GenBank/DDBJ databases">
        <authorList>
            <person name="Sun Q."/>
            <person name="Mori K."/>
        </authorList>
    </citation>
    <scope>NUCLEOTIDE SEQUENCE [LARGE SCALE GENOMIC DNA]</scope>
    <source>
        <strain evidence="3 4">NCAIM B.02415</strain>
    </source>
</reference>